<comment type="catalytic activity">
    <reaction evidence="12">
        <text>ATP + H2O + xenobioticSide 1 = ADP + phosphate + xenobioticSide 2.</text>
        <dbReference type="EC" id="7.6.2.2"/>
    </reaction>
</comment>
<dbReference type="CDD" id="cd03244">
    <property type="entry name" value="ABCC_MRP_domain2"/>
    <property type="match status" value="1"/>
</dbReference>
<dbReference type="InterPro" id="IPR044746">
    <property type="entry name" value="ABCC_6TM_D1"/>
</dbReference>
<evidence type="ECO:0000313" key="17">
    <source>
        <dbReference type="EMBL" id="CAI9107536.1"/>
    </source>
</evidence>
<dbReference type="SUPFAM" id="SSF52540">
    <property type="entry name" value="P-loop containing nucleoside triphosphate hydrolases"/>
    <property type="match status" value="2"/>
</dbReference>
<feature type="compositionally biased region" description="Basic and acidic residues" evidence="13">
    <location>
        <begin position="920"/>
        <end position="931"/>
    </location>
</feature>
<accession>A0AAV1DJM1</accession>
<dbReference type="InterPro" id="IPR050173">
    <property type="entry name" value="ABC_transporter_C-like"/>
</dbReference>
<dbReference type="SUPFAM" id="SSF90123">
    <property type="entry name" value="ABC transporter transmembrane region"/>
    <property type="match status" value="2"/>
</dbReference>
<dbReference type="FunFam" id="3.40.50.720:FF:000326">
    <property type="entry name" value="NADH-ubiquinone oxidoreductase 39 kD subunit, putative"/>
    <property type="match status" value="1"/>
</dbReference>
<dbReference type="InterPro" id="IPR027417">
    <property type="entry name" value="P-loop_NTPase"/>
</dbReference>
<evidence type="ECO:0000256" key="13">
    <source>
        <dbReference type="SAM" id="MobiDB-lite"/>
    </source>
</evidence>
<feature type="transmembrane region" description="Helical" evidence="14">
    <location>
        <begin position="1111"/>
        <end position="1130"/>
    </location>
</feature>
<evidence type="ECO:0000256" key="8">
    <source>
        <dbReference type="ARBA" id="ARBA00022840"/>
    </source>
</evidence>
<feature type="transmembrane region" description="Helical" evidence="14">
    <location>
        <begin position="334"/>
        <end position="355"/>
    </location>
</feature>
<feature type="transmembrane region" description="Helical" evidence="14">
    <location>
        <begin position="169"/>
        <end position="187"/>
    </location>
</feature>
<name>A0AAV1DJM1_OLDCO</name>
<dbReference type="InterPro" id="IPR003439">
    <property type="entry name" value="ABC_transporter-like_ATP-bd"/>
</dbReference>
<dbReference type="CDD" id="cd05271">
    <property type="entry name" value="NDUFA9_like_SDR_a"/>
    <property type="match status" value="1"/>
</dbReference>
<protein>
    <recommendedName>
        <fullName evidence="3">ABC-type xenobiotic transporter</fullName>
        <ecNumber evidence="3">7.6.2.2</ecNumber>
    </recommendedName>
</protein>
<feature type="transmembrane region" description="Helical" evidence="14">
    <location>
        <begin position="101"/>
        <end position="122"/>
    </location>
</feature>
<evidence type="ECO:0000256" key="7">
    <source>
        <dbReference type="ARBA" id="ARBA00022741"/>
    </source>
</evidence>
<dbReference type="GO" id="GO:0016887">
    <property type="term" value="F:ATP hydrolysis activity"/>
    <property type="evidence" value="ECO:0007669"/>
    <property type="project" value="InterPro"/>
</dbReference>
<dbReference type="Gene3D" id="1.20.1560.10">
    <property type="entry name" value="ABC transporter type 1, transmembrane domain"/>
    <property type="match status" value="2"/>
</dbReference>
<feature type="transmembrane region" description="Helical" evidence="14">
    <location>
        <begin position="973"/>
        <end position="996"/>
    </location>
</feature>
<dbReference type="FunFam" id="1.20.1560.10:FF:000002">
    <property type="entry name" value="ABC transporter C family member 5"/>
    <property type="match status" value="1"/>
</dbReference>
<feature type="transmembrane region" description="Helical" evidence="14">
    <location>
        <begin position="446"/>
        <end position="467"/>
    </location>
</feature>
<dbReference type="InterPro" id="IPR001509">
    <property type="entry name" value="Epimerase_deHydtase"/>
</dbReference>
<feature type="transmembrane region" description="Helical" evidence="14">
    <location>
        <begin position="1016"/>
        <end position="1044"/>
    </location>
</feature>
<dbReference type="PANTHER" id="PTHR24223">
    <property type="entry name" value="ATP-BINDING CASSETTE SUB-FAMILY C"/>
    <property type="match status" value="1"/>
</dbReference>
<feature type="domain" description="ABC transmembrane type-1" evidence="16">
    <location>
        <begin position="977"/>
        <end position="1247"/>
    </location>
</feature>
<feature type="compositionally biased region" description="Basic residues" evidence="13">
    <location>
        <begin position="932"/>
        <end position="945"/>
    </location>
</feature>
<dbReference type="InterPro" id="IPR044726">
    <property type="entry name" value="ABCC_6TM_D2"/>
</dbReference>
<dbReference type="Gene3D" id="3.40.50.300">
    <property type="entry name" value="P-loop containing nucleotide triphosphate hydrolases"/>
    <property type="match status" value="2"/>
</dbReference>
<evidence type="ECO:0000256" key="10">
    <source>
        <dbReference type="ARBA" id="ARBA00022989"/>
    </source>
</evidence>
<dbReference type="EMBL" id="OX459122">
    <property type="protein sequence ID" value="CAI9107536.1"/>
    <property type="molecule type" value="Genomic_DNA"/>
</dbReference>
<dbReference type="PROSITE" id="PS50929">
    <property type="entry name" value="ABC_TM1F"/>
    <property type="match status" value="2"/>
</dbReference>
<evidence type="ECO:0000313" key="18">
    <source>
        <dbReference type="Proteomes" id="UP001161247"/>
    </source>
</evidence>
<dbReference type="InterPro" id="IPR036291">
    <property type="entry name" value="NAD(P)-bd_dom_sf"/>
</dbReference>
<feature type="domain" description="ABC transporter" evidence="15">
    <location>
        <begin position="649"/>
        <end position="872"/>
    </location>
</feature>
<dbReference type="GO" id="GO:0016020">
    <property type="term" value="C:membrane"/>
    <property type="evidence" value="ECO:0007669"/>
    <property type="project" value="UniProtKB-SubCell"/>
</dbReference>
<evidence type="ECO:0000256" key="14">
    <source>
        <dbReference type="SAM" id="Phobius"/>
    </source>
</evidence>
<evidence type="ECO:0000256" key="12">
    <source>
        <dbReference type="ARBA" id="ARBA00034018"/>
    </source>
</evidence>
<evidence type="ECO:0000259" key="15">
    <source>
        <dbReference type="PROSITE" id="PS50893"/>
    </source>
</evidence>
<gene>
    <name evidence="17" type="ORF">OLC1_LOCUS15828</name>
</gene>
<feature type="transmembrane region" description="Helical" evidence="14">
    <location>
        <begin position="1205"/>
        <end position="1221"/>
    </location>
</feature>
<dbReference type="PANTHER" id="PTHR24223:SF189">
    <property type="entry name" value="ABC TRANSPORTER C FAMILY MEMBER 5"/>
    <property type="match status" value="1"/>
</dbReference>
<dbReference type="CDD" id="cd18580">
    <property type="entry name" value="ABC_6TM_ABCC_D2"/>
    <property type="match status" value="1"/>
</dbReference>
<keyword evidence="18" id="KW-1185">Reference proteome</keyword>
<dbReference type="FunFam" id="3.40.50.300:FF:000508">
    <property type="entry name" value="ABC transporter C family member 5"/>
    <property type="match status" value="1"/>
</dbReference>
<dbReference type="SUPFAM" id="SSF51735">
    <property type="entry name" value="NAD(P)-binding Rossmann-fold domains"/>
    <property type="match status" value="1"/>
</dbReference>
<dbReference type="CDD" id="cd18579">
    <property type="entry name" value="ABC_6TM_ABCC_D1"/>
    <property type="match status" value="1"/>
</dbReference>
<evidence type="ECO:0000256" key="11">
    <source>
        <dbReference type="ARBA" id="ARBA00023136"/>
    </source>
</evidence>
<sequence length="1939" mass="215110">MATFSHYFSSASSIIPSSNPLPFEFLGTTFQSFPTLELSSVCINLTLVLLLLFIVSARQIYLCVGRERARKDESSGGPVQVGGRGEDVDDQSIVISGSYKAAFLSCFYVLFINVVVLGFDVIRSIRAAAQDHPAHLSLLIFPAAQAVAWFVLSFSTIYCKYKATEKFPLLLRIWWVLSFAICLFSLYVDVTGLVREGSKHLNNSHVLANIASTPALAFLCYVAIKGATGILVCRNSDLQEPLLFEEEEAAVPKVSPYSEAGLFSLATLSWLNPLLSIGAKRPLEMRDIPNLSPRDRAKVNYKLLNSNWKKMRAENPSREPSLAWAILKTYWKEAAWNAIFAAINTLVSYVGPYLISYFVDYLGGKGTFPHEGYILTGIFFAAKLVETLTTRQWYLGVDIMGMHVRSALTAMVYRKGLKISSLAKQNHTSGEIVNYMAVDVQRVGDYSWYLHDIWMLPLQIILALAILYKNVGIASVATLIATIISIVATVPLARLQEEYQDNLMAAKDNRMRKTSECLKNMRILKLQAWEDRYRSILEEMRSVEFKYLRKALYSQAFITFIFWSSPIFVAAVTFGTCILLGGQLTAGSVLSALATFRILQDPLRNFPDLVSMMAQTKVSLDRIAGYLLDEDLREDATIVLPQGVTNVAIEITDGEFSWDPAASRPTLSNIQLKAEKGMRIAVCGVVGSGKSSFLSCILGEIPKRSGEVKICGSAAYVPQSAWIQSGTIEDNVLFGNPMDKPRYKRVVNACSLKKDFELFSHGDQTIIGDRGINLSGGQKQRIQLARALYQDADIYLLDDPFSAVDAHTGSELFREYIVSALYSKTVVYVTHQVEFLPAADLILVLKDGHITEAGKYDQLLQAGTDFETLVSAHHEAIEAMDFSSQSSEESDKHQHLEGSVLMSKKCESIGNNMDTLAKEVEEGASTSEKKQIKEKKKNKRSKKKQLVQEEERERGKISMKVYLSYMAAAYKGLLIPLIVLAQTLFQVLQIASSWWMAWANPQTSGDQPRTSNVVLIGVYMALAFGSTWFIFVRSVLVATFGLAASQKLFLKMLRSIFRAPMSFFDSTPAGRILNRVSVDQSVVDLDIPFRLGGFASTTIQLIGIVGVMTDVTWQVLLLVVPMAISCLWMQKYYMASSRELVRIVSIQKSPIIHLFSETIAGAATIRGFGQEKRFMKRNLQLLDSFARPFFCSLAAIEWLCLRMELLSTFVFSFCMVLLVSFPHGSIDPTMAGLAVTYGLNLNARLSRWILSFCKLENKIISIERIHQYCDIPSEAPAYIEDSRPPSAWPQTGTIELVDLKVRYKESLPVVLHGVSCMFPGGCKIGIVGRTGSGKSTLIQALFRLVEPAGGRIIIDNIDISTIGLHDLRSRLSIIPQDPTLFEGTIRCNLDPLEEHSDHEIWQALDKSQLGDIVRQKDQKLDTPVIENGDNWSVGQRQLVSLGRALLKQARILVLDEATASVDSATDNLIQKIIRTEFKDCTVCTIAHRIPTVIDSDLVLVLSDGRVAEFDTPARLLEDKSSMFLSHAVTLRPGGKMQAVSRRFGQQSFKPSAAAGISSFRSSLNPCSDHYYGADNPRYASTITARGTGHIIRKGTGGRSSVSGIIATVFGATGFLGRYLVQQLAKMGSQVLVPFRGSEDSHRHLKLMGDLGQIVPMKYNPRDEDSIKAVMAKANVVINLIGREYETRNYSFDEVNRNMVEQLAVIAKEHGGIMRFIQVSCLGASPSSPSRFLKAKAAGEEALLREFSEATIMRPAAMIGTEDRVLNPWAHFVKNYGFLPLIGDGTTKIQPVYVVDVASAIIAALKDDGSCMGKVYELGGPDVYTIHDLAELMFDMIREYPRYVKIPFPIAKAIATPREILLNKVPVPMPTPTIFNLDTIESLATDTLVSKDALTFDDLGLAPHKLKGYPVEYLIQYRKGGPQYGSTVSEKMSPNPEYWR</sequence>
<dbReference type="Pfam" id="PF00005">
    <property type="entry name" value="ABC_tran"/>
    <property type="match status" value="2"/>
</dbReference>
<dbReference type="InterPro" id="IPR003593">
    <property type="entry name" value="AAA+_ATPase"/>
</dbReference>
<dbReference type="PROSITE" id="PS50893">
    <property type="entry name" value="ABC_TRANSPORTER_2"/>
    <property type="match status" value="2"/>
</dbReference>
<keyword evidence="7" id="KW-0547">Nucleotide-binding</keyword>
<comment type="subcellular location">
    <subcellularLocation>
        <location evidence="1">Membrane</location>
        <topology evidence="1">Multi-pass membrane protein</topology>
    </subcellularLocation>
</comment>
<comment type="similarity">
    <text evidence="2">Belongs to the ABC transporter superfamily. ABCC family. Conjugate transporter (TC 3.A.1.208) subfamily.</text>
</comment>
<keyword evidence="10 14" id="KW-1133">Transmembrane helix</keyword>
<feature type="domain" description="ABC transporter" evidence="15">
    <location>
        <begin position="1294"/>
        <end position="1528"/>
    </location>
</feature>
<dbReference type="Gene3D" id="3.40.50.720">
    <property type="entry name" value="NAD(P)-binding Rossmann-like Domain"/>
    <property type="match status" value="1"/>
</dbReference>
<dbReference type="EC" id="7.6.2.2" evidence="3"/>
<dbReference type="Pfam" id="PF01370">
    <property type="entry name" value="Epimerase"/>
    <property type="match status" value="1"/>
</dbReference>
<dbReference type="Proteomes" id="UP001161247">
    <property type="component" value="Chromosome 5"/>
</dbReference>
<keyword evidence="9" id="KW-1278">Translocase</keyword>
<keyword evidence="11 14" id="KW-0472">Membrane</keyword>
<dbReference type="InterPro" id="IPR017871">
    <property type="entry name" value="ABC_transporter-like_CS"/>
</dbReference>
<evidence type="ECO:0000256" key="6">
    <source>
        <dbReference type="ARBA" id="ARBA00022737"/>
    </source>
</evidence>
<keyword evidence="8" id="KW-0067">ATP-binding</keyword>
<evidence type="ECO:0000256" key="9">
    <source>
        <dbReference type="ARBA" id="ARBA00022967"/>
    </source>
</evidence>
<feature type="transmembrane region" description="Helical" evidence="14">
    <location>
        <begin position="207"/>
        <end position="224"/>
    </location>
</feature>
<keyword evidence="5 14" id="KW-0812">Transmembrane</keyword>
<evidence type="ECO:0000256" key="1">
    <source>
        <dbReference type="ARBA" id="ARBA00004141"/>
    </source>
</evidence>
<feature type="transmembrane region" description="Helical" evidence="14">
    <location>
        <begin position="473"/>
        <end position="493"/>
    </location>
</feature>
<dbReference type="SMART" id="SM00382">
    <property type="entry name" value="AAA"/>
    <property type="match status" value="2"/>
</dbReference>
<dbReference type="InterPro" id="IPR036640">
    <property type="entry name" value="ABC1_TM_sf"/>
</dbReference>
<dbReference type="FunFam" id="1.20.1560.10:FF:000003">
    <property type="entry name" value="ABC transporter C family member 10"/>
    <property type="match status" value="1"/>
</dbReference>
<dbReference type="InterPro" id="IPR011527">
    <property type="entry name" value="ABC1_TM_dom"/>
</dbReference>
<dbReference type="GO" id="GO:0005524">
    <property type="term" value="F:ATP binding"/>
    <property type="evidence" value="ECO:0007669"/>
    <property type="project" value="UniProtKB-KW"/>
</dbReference>
<feature type="transmembrane region" description="Helical" evidence="14">
    <location>
        <begin position="551"/>
        <end position="572"/>
    </location>
</feature>
<dbReference type="FunFam" id="3.40.50.300:FF:000169">
    <property type="entry name" value="ABC transporter C family member 3"/>
    <property type="match status" value="1"/>
</dbReference>
<dbReference type="GO" id="GO:0008559">
    <property type="term" value="F:ABC-type xenobiotic transporter activity"/>
    <property type="evidence" value="ECO:0007669"/>
    <property type="project" value="UniProtKB-EC"/>
</dbReference>
<reference evidence="17" key="1">
    <citation type="submission" date="2023-03" db="EMBL/GenBank/DDBJ databases">
        <authorList>
            <person name="Julca I."/>
        </authorList>
    </citation>
    <scope>NUCLEOTIDE SEQUENCE</scope>
</reference>
<feature type="domain" description="ABC transmembrane type-1" evidence="16">
    <location>
        <begin position="338"/>
        <end position="615"/>
    </location>
</feature>
<dbReference type="CDD" id="cd03250">
    <property type="entry name" value="ABCC_MRP_domain1"/>
    <property type="match status" value="1"/>
</dbReference>
<proteinExistence type="inferred from homology"/>
<evidence type="ECO:0000259" key="16">
    <source>
        <dbReference type="PROSITE" id="PS50929"/>
    </source>
</evidence>
<keyword evidence="6" id="KW-0677">Repeat</keyword>
<evidence type="ECO:0000256" key="2">
    <source>
        <dbReference type="ARBA" id="ARBA00009726"/>
    </source>
</evidence>
<evidence type="ECO:0000256" key="3">
    <source>
        <dbReference type="ARBA" id="ARBA00012191"/>
    </source>
</evidence>
<feature type="transmembrane region" description="Helical" evidence="14">
    <location>
        <begin position="134"/>
        <end position="157"/>
    </location>
</feature>
<evidence type="ECO:0000256" key="5">
    <source>
        <dbReference type="ARBA" id="ARBA00022692"/>
    </source>
</evidence>
<feature type="region of interest" description="Disordered" evidence="13">
    <location>
        <begin position="920"/>
        <end position="949"/>
    </location>
</feature>
<keyword evidence="4" id="KW-0813">Transport</keyword>
<feature type="transmembrane region" description="Helical" evidence="14">
    <location>
        <begin position="38"/>
        <end position="61"/>
    </location>
</feature>
<dbReference type="Pfam" id="PF00664">
    <property type="entry name" value="ABC_membrane"/>
    <property type="match status" value="2"/>
</dbReference>
<dbReference type="PROSITE" id="PS00211">
    <property type="entry name" value="ABC_TRANSPORTER_1"/>
    <property type="match status" value="1"/>
</dbReference>
<evidence type="ECO:0000256" key="4">
    <source>
        <dbReference type="ARBA" id="ARBA00022448"/>
    </source>
</evidence>
<organism evidence="17 18">
    <name type="scientific">Oldenlandia corymbosa var. corymbosa</name>
    <dbReference type="NCBI Taxonomy" id="529605"/>
    <lineage>
        <taxon>Eukaryota</taxon>
        <taxon>Viridiplantae</taxon>
        <taxon>Streptophyta</taxon>
        <taxon>Embryophyta</taxon>
        <taxon>Tracheophyta</taxon>
        <taxon>Spermatophyta</taxon>
        <taxon>Magnoliopsida</taxon>
        <taxon>eudicotyledons</taxon>
        <taxon>Gunneridae</taxon>
        <taxon>Pentapetalae</taxon>
        <taxon>asterids</taxon>
        <taxon>lamiids</taxon>
        <taxon>Gentianales</taxon>
        <taxon>Rubiaceae</taxon>
        <taxon>Rubioideae</taxon>
        <taxon>Spermacoceae</taxon>
        <taxon>Hedyotis-Oldenlandia complex</taxon>
        <taxon>Oldenlandia</taxon>
    </lineage>
</organism>